<evidence type="ECO:0000256" key="13">
    <source>
        <dbReference type="ARBA" id="ARBA00059739"/>
    </source>
</evidence>
<evidence type="ECO:0000313" key="18">
    <source>
        <dbReference type="EMBL" id="QQG35430.1"/>
    </source>
</evidence>
<feature type="domain" description="Peptidase M1 alanyl aminopeptidase Ig-like fold" evidence="15">
    <location>
        <begin position="446"/>
        <end position="538"/>
    </location>
</feature>
<dbReference type="Pfam" id="PF01433">
    <property type="entry name" value="Peptidase_M1"/>
    <property type="match status" value="1"/>
</dbReference>
<accession>A0A7T5R0S6</accession>
<evidence type="ECO:0000256" key="10">
    <source>
        <dbReference type="ARBA" id="ARBA00022833"/>
    </source>
</evidence>
<dbReference type="FunFam" id="2.60.40.1840:FF:000001">
    <property type="entry name" value="Aminopeptidase N"/>
    <property type="match status" value="1"/>
</dbReference>
<evidence type="ECO:0000256" key="11">
    <source>
        <dbReference type="ARBA" id="ARBA00023049"/>
    </source>
</evidence>
<dbReference type="FunFam" id="1.10.390.10:FF:000002">
    <property type="entry name" value="Aminopeptidase N"/>
    <property type="match status" value="1"/>
</dbReference>
<evidence type="ECO:0000259" key="16">
    <source>
        <dbReference type="Pfam" id="PF17432"/>
    </source>
</evidence>
<dbReference type="InterPro" id="IPR042097">
    <property type="entry name" value="Aminopeptidase_N-like_N_sf"/>
</dbReference>
<dbReference type="PRINTS" id="PR00756">
    <property type="entry name" value="ALADIPTASE"/>
</dbReference>
<dbReference type="InterPro" id="IPR035414">
    <property type="entry name" value="Peptidase_M1_pepN_Ig-like"/>
</dbReference>
<dbReference type="PANTHER" id="PTHR46322:SF1">
    <property type="entry name" value="PUROMYCIN-SENSITIVE AMINOPEPTIDASE"/>
    <property type="match status" value="1"/>
</dbReference>
<reference evidence="18 19" key="1">
    <citation type="submission" date="2020-07" db="EMBL/GenBank/DDBJ databases">
        <title>Huge and variable diversity of episymbiotic CPR bacteria and DPANN archaea in groundwater ecosystems.</title>
        <authorList>
            <person name="He C.Y."/>
            <person name="Keren R."/>
            <person name="Whittaker M."/>
            <person name="Farag I.F."/>
            <person name="Doudna J."/>
            <person name="Cate J.H.D."/>
            <person name="Banfield J.F."/>
        </authorList>
    </citation>
    <scope>NUCLEOTIDE SEQUENCE [LARGE SCALE GENOMIC DNA]</scope>
    <source>
        <strain evidence="18">NC_groundwater_70_Ag_B-0.1um_54_66</strain>
    </source>
</reference>
<evidence type="ECO:0000256" key="3">
    <source>
        <dbReference type="ARBA" id="ARBA00010136"/>
    </source>
</evidence>
<dbReference type="Pfam" id="PF17900">
    <property type="entry name" value="Peptidase_M1_N"/>
    <property type="match status" value="1"/>
</dbReference>
<dbReference type="Gene3D" id="2.60.40.1840">
    <property type="match status" value="1"/>
</dbReference>
<dbReference type="EMBL" id="CP066681">
    <property type="protein sequence ID" value="QQG35430.1"/>
    <property type="molecule type" value="Genomic_DNA"/>
</dbReference>
<comment type="catalytic activity">
    <reaction evidence="1">
        <text>Release of an N-terminal amino acid, Xaa-|-Yaa- from a peptide, amide or arylamide. Xaa is preferably Ala, but may be most amino acids including Pro (slow action). When a terminal hydrophobic residue is followed by a prolyl residue, the two may be released as an intact Xaa-Pro dipeptide.</text>
        <dbReference type="EC" id="3.4.11.2"/>
    </reaction>
</comment>
<comment type="function">
    <text evidence="13">Aminopeptidase N is involved in the degradation of intracellular peptides generated by protein breakdown during normal growth as well as in response to nutrient starvation.</text>
</comment>
<dbReference type="FunFam" id="2.60.40.1730:FF:000005">
    <property type="entry name" value="Aminopeptidase N"/>
    <property type="match status" value="1"/>
</dbReference>
<evidence type="ECO:0000256" key="7">
    <source>
        <dbReference type="ARBA" id="ARBA00022670"/>
    </source>
</evidence>
<feature type="domain" description="Peptidase M1 membrane alanine aminopeptidase" evidence="14">
    <location>
        <begin position="228"/>
        <end position="438"/>
    </location>
</feature>
<keyword evidence="6 18" id="KW-0031">Aminopeptidase</keyword>
<dbReference type="Gene3D" id="1.10.390.10">
    <property type="entry name" value="Neutral Protease Domain 2"/>
    <property type="match status" value="1"/>
</dbReference>
<keyword evidence="9 18" id="KW-0378">Hydrolase</keyword>
<dbReference type="InterPro" id="IPR012779">
    <property type="entry name" value="Peptidase_M1_pepN"/>
</dbReference>
<dbReference type="InterPro" id="IPR014782">
    <property type="entry name" value="Peptidase_M1_dom"/>
</dbReference>
<comment type="cofactor">
    <cofactor evidence="2">
        <name>Zn(2+)</name>
        <dbReference type="ChEBI" id="CHEBI:29105"/>
    </cofactor>
</comment>
<dbReference type="GO" id="GO:0008270">
    <property type="term" value="F:zinc ion binding"/>
    <property type="evidence" value="ECO:0007669"/>
    <property type="project" value="InterPro"/>
</dbReference>
<dbReference type="GO" id="GO:0006508">
    <property type="term" value="P:proteolysis"/>
    <property type="evidence" value="ECO:0007669"/>
    <property type="project" value="UniProtKB-KW"/>
</dbReference>
<evidence type="ECO:0000256" key="6">
    <source>
        <dbReference type="ARBA" id="ARBA00022438"/>
    </source>
</evidence>
<dbReference type="AlphaFoldDB" id="A0A7T5R0S6"/>
<dbReference type="InterPro" id="IPR045357">
    <property type="entry name" value="Aminopeptidase_N-like_N"/>
</dbReference>
<dbReference type="InterPro" id="IPR037144">
    <property type="entry name" value="Peptidase_M1_pepN_C_sf"/>
</dbReference>
<evidence type="ECO:0000256" key="12">
    <source>
        <dbReference type="ARBA" id="ARBA00029840"/>
    </source>
</evidence>
<dbReference type="GO" id="GO:0008237">
    <property type="term" value="F:metallopeptidase activity"/>
    <property type="evidence" value="ECO:0007669"/>
    <property type="project" value="UniProtKB-KW"/>
</dbReference>
<dbReference type="GO" id="GO:0016285">
    <property type="term" value="F:alanyl aminopeptidase activity"/>
    <property type="evidence" value="ECO:0007669"/>
    <property type="project" value="UniProtKB-EC"/>
</dbReference>
<evidence type="ECO:0000259" key="15">
    <source>
        <dbReference type="Pfam" id="PF11940"/>
    </source>
</evidence>
<evidence type="ECO:0000256" key="4">
    <source>
        <dbReference type="ARBA" id="ARBA00012564"/>
    </source>
</evidence>
<gene>
    <name evidence="18" type="primary">pepN</name>
    <name evidence="18" type="ORF">HYS17_07735</name>
</gene>
<dbReference type="Pfam" id="PF17432">
    <property type="entry name" value="DUF3458_C"/>
    <property type="match status" value="1"/>
</dbReference>
<dbReference type="EC" id="3.4.11.2" evidence="4"/>
<feature type="domain" description="Aminopeptidase N-like N-terminal" evidence="17">
    <location>
        <begin position="27"/>
        <end position="188"/>
    </location>
</feature>
<dbReference type="InterPro" id="IPR001930">
    <property type="entry name" value="Peptidase_M1"/>
</dbReference>
<evidence type="ECO:0000313" key="19">
    <source>
        <dbReference type="Proteomes" id="UP000595362"/>
    </source>
</evidence>
<feature type="domain" description="Peptidase M1 alanyl aminopeptidase C-terminal" evidence="16">
    <location>
        <begin position="542"/>
        <end position="868"/>
    </location>
</feature>
<dbReference type="SUPFAM" id="SSF55486">
    <property type="entry name" value="Metalloproteases ('zincins'), catalytic domain"/>
    <property type="match status" value="1"/>
</dbReference>
<dbReference type="InterPro" id="IPR024601">
    <property type="entry name" value="Peptidase_M1_pepN_C"/>
</dbReference>
<dbReference type="NCBIfam" id="TIGR02414">
    <property type="entry name" value="pepN_proteo"/>
    <property type="match status" value="1"/>
</dbReference>
<dbReference type="Gene3D" id="3.30.2010.30">
    <property type="match status" value="1"/>
</dbReference>
<evidence type="ECO:0000256" key="8">
    <source>
        <dbReference type="ARBA" id="ARBA00022723"/>
    </source>
</evidence>
<organism evidence="18 19">
    <name type="scientific">Micavibrio aeruginosavorus</name>
    <dbReference type="NCBI Taxonomy" id="349221"/>
    <lineage>
        <taxon>Bacteria</taxon>
        <taxon>Pseudomonadati</taxon>
        <taxon>Bdellovibrionota</taxon>
        <taxon>Bdellovibrionia</taxon>
        <taxon>Bdellovibrionales</taxon>
        <taxon>Pseudobdellovibrionaceae</taxon>
        <taxon>Micavibrio</taxon>
    </lineage>
</organism>
<sequence length="868" mass="98933">MRTDTAPKTVYLKDYQAPLYRIESVYLTFKIFEEKTVVRSQISFTKNHDGNEPLVLNGEKLVLKSVAIDSKPVSDYQIDDKFLTIPSPGSTFTLETEVEIDPAGNTALEGLYKSGGNWCTQCEAEGFRKITYFPDRPDVMTVFTARVEGDRKTCPVLLSNGNLIEEGDLPDDRHYAIWHDPFPKPCYLFALVAGDLVYIQDHFKTMTGRNVDLRIYVRKGDEGQCAHAMESLIRSMKWDEDVYGREYQLDRFNIVAVSDFNMGAMENTSLNIFNTALVLAQPETATDTDYERVEGVIAHEYFHNWTGNRVTCRDWFQLSLKEGLTVFRDQEFSSDMNSRGVKRIDDVVLLRRMQFPEDAGPMAHPIRPDNYIEISNFYTVTVYEKGAEVIRMQHTLLSPETYRKATDLYFERYDGMAVTCDDFVQCMMDASGQDLSQFKLWYSQAGTPEISAKGSYDASSRVYTLELSQYTPPTPGQTEKKPFHIPVKVGLVGPNGADMAEELLHLKKEKQVFTFENIPSRPVPSILRNFSAPVKLKTDLSDEDLRFLMIHDSDGFNRWEAGHTLSLRLLNELIDKIEDGKGGMVDPAYVSGFGDMLSQALCPGTDKALLARSLNLPDIPIIAQHRKVVDTDSIHRAREIVMMILADQYRDLLKKVYFENHDKGPFSNDFEARSRRALKNAVLRYLSRADGNPAVALAKDQYDMATNMTDRVAALSVLSDTATPQRKQAFDDFLERFHDHMLVVDKWFSLQAAAVRPHVHDDVRALRRHPDFILTNPNRVRSLYGAFAMNNPYSFHERSGRGYDFLGESIIQLNAVNPQIAARLLTPLKEWRRYTPDRQEKMKEVLELIAGQPDLSPDVFEIVTKTLK</sequence>
<dbReference type="FunFam" id="3.30.2010.30:FF:000002">
    <property type="entry name" value="Putative aminopeptidase N"/>
    <property type="match status" value="1"/>
</dbReference>
<dbReference type="CDD" id="cd09600">
    <property type="entry name" value="M1_APN"/>
    <property type="match status" value="1"/>
</dbReference>
<dbReference type="Proteomes" id="UP000595362">
    <property type="component" value="Chromosome"/>
</dbReference>
<evidence type="ECO:0000259" key="14">
    <source>
        <dbReference type="Pfam" id="PF01433"/>
    </source>
</evidence>
<evidence type="ECO:0000256" key="2">
    <source>
        <dbReference type="ARBA" id="ARBA00001947"/>
    </source>
</evidence>
<evidence type="ECO:0000256" key="9">
    <source>
        <dbReference type="ARBA" id="ARBA00022801"/>
    </source>
</evidence>
<comment type="similarity">
    <text evidence="3">Belongs to the peptidase M1 family.</text>
</comment>
<dbReference type="InterPro" id="IPR038438">
    <property type="entry name" value="PepN_Ig-like_sf"/>
</dbReference>
<keyword evidence="7" id="KW-0645">Protease</keyword>
<keyword evidence="11" id="KW-0482">Metalloprotease</keyword>
<dbReference type="Pfam" id="PF11940">
    <property type="entry name" value="DUF3458"/>
    <property type="match status" value="1"/>
</dbReference>
<dbReference type="Gene3D" id="1.25.50.10">
    <property type="entry name" value="Peptidase M1, alanyl aminopeptidase, C-terminal domain"/>
    <property type="match status" value="1"/>
</dbReference>
<dbReference type="Gene3D" id="2.60.40.1730">
    <property type="entry name" value="tricorn interacting facor f3 domain"/>
    <property type="match status" value="1"/>
</dbReference>
<proteinExistence type="inferred from homology"/>
<evidence type="ECO:0000256" key="1">
    <source>
        <dbReference type="ARBA" id="ARBA00000098"/>
    </source>
</evidence>
<protein>
    <recommendedName>
        <fullName evidence="5">Aminopeptidase N</fullName>
        <ecNumber evidence="4">3.4.11.2</ecNumber>
    </recommendedName>
    <alternativeName>
        <fullName evidence="12">Alpha-aminoacylpeptide hydrolase</fullName>
    </alternativeName>
</protein>
<keyword evidence="10" id="KW-0862">Zinc</keyword>
<dbReference type="SUPFAM" id="SSF63737">
    <property type="entry name" value="Leukotriene A4 hydrolase N-terminal domain"/>
    <property type="match status" value="1"/>
</dbReference>
<keyword evidence="8" id="KW-0479">Metal-binding</keyword>
<evidence type="ECO:0000259" key="17">
    <source>
        <dbReference type="Pfam" id="PF17900"/>
    </source>
</evidence>
<evidence type="ECO:0000256" key="5">
    <source>
        <dbReference type="ARBA" id="ARBA00015611"/>
    </source>
</evidence>
<dbReference type="InterPro" id="IPR027268">
    <property type="entry name" value="Peptidase_M4/M1_CTD_sf"/>
</dbReference>
<name>A0A7T5R0S6_9BACT</name>
<dbReference type="PANTHER" id="PTHR46322">
    <property type="entry name" value="PUROMYCIN-SENSITIVE AMINOPEPTIDASE"/>
    <property type="match status" value="1"/>
</dbReference>